<reference evidence="1 2" key="1">
    <citation type="submission" date="2013-03" db="EMBL/GenBank/DDBJ databases">
        <title>Genomic and evolutionary features of invertebrate iridoviruse.</title>
        <authorList>
            <person name="Piegu B."/>
            <person name="Guizard S."/>
            <person name="Bideshi D."/>
            <person name="Spears T."/>
            <person name="Federici B."/>
            <person name="Bigot Y."/>
        </authorList>
    </citation>
    <scope>NUCLEOTIDE SEQUENCE [LARGE SCALE GENOMIC DNA]</scope>
    <source>
        <strain evidence="1">IIV22Aberystwyth</strain>
    </source>
</reference>
<evidence type="ECO:0000313" key="1">
    <source>
        <dbReference type="EMBL" id="CCV01944.1"/>
    </source>
</evidence>
<name>W8W2Q4_9VIRU</name>
<dbReference type="RefSeq" id="YP_009010861.1">
    <property type="nucleotide sequence ID" value="NC_023615.1"/>
</dbReference>
<accession>W8W2Q4</accession>
<gene>
    <name evidence="1" type="primary">100L</name>
    <name evidence="1" type="ORF">IIV22A_100L</name>
</gene>
<organism evidence="1 2">
    <name type="scientific">Invertebrate iridescent virus 22</name>
    <dbReference type="NCBI Taxonomy" id="345198"/>
    <lineage>
        <taxon>Viruses</taxon>
        <taxon>Varidnaviria</taxon>
        <taxon>Bamfordvirae</taxon>
        <taxon>Nucleocytoviricota</taxon>
        <taxon>Megaviricetes</taxon>
        <taxon>Pimascovirales</taxon>
        <taxon>Pimascovirales incertae sedis</taxon>
        <taxon>Iridoviridae</taxon>
        <taxon>Betairidovirinae</taxon>
        <taxon>Chloriridovirus</taxon>
        <taxon>Chloriridovirus simulium1</taxon>
    </lineage>
</organism>
<dbReference type="EMBL" id="HF920634">
    <property type="protein sequence ID" value="CCV01944.1"/>
    <property type="molecule type" value="Genomic_DNA"/>
</dbReference>
<dbReference type="GeneID" id="18501650"/>
<protein>
    <submittedName>
        <fullName evidence="1">Uncharacterized protein</fullName>
    </submittedName>
</protein>
<sequence length="493" mass="50230">MASGTNFKIYDPVVQLVATGGGGSLPLTGGTLTGNLIMAGGTKIIQSTTPTNPDDLTNKAYVDNAFAGFLPLAGGTMSGQIVQPLAPVAANDVANKAYVDATIGAPNSIPGTSITNNSIDNTQLAPGAAAANVAAGPDGSILPSKIQGGLLPLSGGGPMTGAIFQPIAPVAPSDVTNKAYVDATIGASNSISGSSIVNNSITNNQIAAGTITNNEIANNTITGGNIALGTITGGNIAPATVANSNIVPGPASTIKGTNSLSNVDDFTIGEGLSLSTGTSPTLTLNPVTIQKTGDSQFGVMNFDPLGDFKETSATSGIAKLKQPALGVATTNASFDISGNFVSAKAGAISGQIVPNDTEFPYDNLVFKMNSSSPRSLMVRTATPSPDPTPQGFIGYGQPYWENPGPSEFVTGKVILRYLDTTTFKYLSERVAGEPTGSTYVDPAWDTSTADPNAGTGSTEIYAFYLNDGVEDGGFRVTCIHFDTDSFICVERLF</sequence>
<evidence type="ECO:0000313" key="2">
    <source>
        <dbReference type="Proteomes" id="UP000141616"/>
    </source>
</evidence>
<dbReference type="Proteomes" id="UP000141616">
    <property type="component" value="Segment"/>
</dbReference>
<proteinExistence type="predicted"/>
<dbReference type="KEGG" id="vg:18501650"/>